<dbReference type="AlphaFoldDB" id="A0A0B2UPE9"/>
<name>A0A0B2UPE9_TOXCA</name>
<proteinExistence type="predicted"/>
<organism evidence="1 2">
    <name type="scientific">Toxocara canis</name>
    <name type="common">Canine roundworm</name>
    <dbReference type="NCBI Taxonomy" id="6265"/>
    <lineage>
        <taxon>Eukaryota</taxon>
        <taxon>Metazoa</taxon>
        <taxon>Ecdysozoa</taxon>
        <taxon>Nematoda</taxon>
        <taxon>Chromadorea</taxon>
        <taxon>Rhabditida</taxon>
        <taxon>Spirurina</taxon>
        <taxon>Ascaridomorpha</taxon>
        <taxon>Ascaridoidea</taxon>
        <taxon>Toxocaridae</taxon>
        <taxon>Toxocara</taxon>
    </lineage>
</organism>
<dbReference type="OrthoDB" id="5853720at2759"/>
<dbReference type="InterPro" id="IPR002918">
    <property type="entry name" value="Lipase_EstA/Esterase_EstB"/>
</dbReference>
<dbReference type="GO" id="GO:0016298">
    <property type="term" value="F:lipase activity"/>
    <property type="evidence" value="ECO:0007669"/>
    <property type="project" value="TreeGrafter"/>
</dbReference>
<reference evidence="1 2" key="1">
    <citation type="submission" date="2014-11" db="EMBL/GenBank/DDBJ databases">
        <title>Genetic blueprint of the zoonotic pathogen Toxocara canis.</title>
        <authorList>
            <person name="Zhu X.-Q."/>
            <person name="Korhonen P.K."/>
            <person name="Cai H."/>
            <person name="Young N.D."/>
            <person name="Nejsum P."/>
            <person name="von Samson-Himmelstjerna G."/>
            <person name="Boag P.R."/>
            <person name="Tan P."/>
            <person name="Li Q."/>
            <person name="Min J."/>
            <person name="Yang Y."/>
            <person name="Wang X."/>
            <person name="Fang X."/>
            <person name="Hall R.S."/>
            <person name="Hofmann A."/>
            <person name="Sternberg P.W."/>
            <person name="Jex A.R."/>
            <person name="Gasser R.B."/>
        </authorList>
    </citation>
    <scope>NUCLEOTIDE SEQUENCE [LARGE SCALE GENOMIC DNA]</scope>
    <source>
        <strain evidence="1">PN_DK_2014</strain>
    </source>
</reference>
<evidence type="ECO:0000313" key="2">
    <source>
        <dbReference type="Proteomes" id="UP000031036"/>
    </source>
</evidence>
<dbReference type="GO" id="GO:0016042">
    <property type="term" value="P:lipid catabolic process"/>
    <property type="evidence" value="ECO:0007669"/>
    <property type="project" value="InterPro"/>
</dbReference>
<dbReference type="EMBL" id="JPKZ01022849">
    <property type="protein sequence ID" value="KHN70790.1"/>
    <property type="molecule type" value="Genomic_DNA"/>
</dbReference>
<comment type="caution">
    <text evidence="1">The sequence shown here is derived from an EMBL/GenBank/DDBJ whole genome shotgun (WGS) entry which is preliminary data.</text>
</comment>
<dbReference type="PANTHER" id="PTHR32015:SF5">
    <property type="entry name" value="LIPASE RELATED"/>
    <property type="match status" value="1"/>
</dbReference>
<gene>
    <name evidence="1" type="ORF">Tcan_18919</name>
</gene>
<protein>
    <submittedName>
        <fullName evidence="1">Uncharacterized protein</fullName>
    </submittedName>
</protein>
<dbReference type="PANTHER" id="PTHR32015">
    <property type="entry name" value="FASTING INDUCED LIPASE"/>
    <property type="match status" value="1"/>
</dbReference>
<accession>A0A0B2UPE9</accession>
<keyword evidence="2" id="KW-1185">Reference proteome</keyword>
<dbReference type="Gene3D" id="3.40.50.1820">
    <property type="entry name" value="alpha/beta hydrolase"/>
    <property type="match status" value="1"/>
</dbReference>
<dbReference type="Pfam" id="PF01674">
    <property type="entry name" value="Lipase_2"/>
    <property type="match status" value="1"/>
</dbReference>
<evidence type="ECO:0000313" key="1">
    <source>
        <dbReference type="EMBL" id="KHN70790.1"/>
    </source>
</evidence>
<dbReference type="InterPro" id="IPR029058">
    <property type="entry name" value="AB_hydrolase_fold"/>
</dbReference>
<dbReference type="Proteomes" id="UP000031036">
    <property type="component" value="Unassembled WGS sequence"/>
</dbReference>
<sequence>MGSYPSVLLKGDQIPFQTMRPALLTITTVLLGGVLAHFSEDFSKFLEEKYGEDVRNALERSDLKNTSGTTSFGGKLFATDVITKTPVVFVHGVATTANVFVKHREYFIQHGYLPAELYATTYGDGGLTEAFDVPILCRYIQQLELNNASYRYEGTYSYAIFSCNDVILGNDCCGSTCGDLNNANARFVRNKYGHIGIISSTLQLQYNILSKHAGQEGSSVYYTEGAATPPYCPTT</sequence>